<dbReference type="PROSITE" id="PS00608">
    <property type="entry name" value="GLYCOSYL_HYDROL_F2_2"/>
    <property type="match status" value="1"/>
</dbReference>
<evidence type="ECO:0000313" key="10">
    <source>
        <dbReference type="Proteomes" id="UP000237947"/>
    </source>
</evidence>
<dbReference type="Pfam" id="PF16355">
    <property type="entry name" value="DUF4982"/>
    <property type="match status" value="1"/>
</dbReference>
<dbReference type="AlphaFoldDB" id="A0A2S0KL36"/>
<dbReference type="PANTHER" id="PTHR42732">
    <property type="entry name" value="BETA-GALACTOSIDASE"/>
    <property type="match status" value="1"/>
</dbReference>
<dbReference type="InterPro" id="IPR006103">
    <property type="entry name" value="Glyco_hydro_2_cat"/>
</dbReference>
<dbReference type="Gene3D" id="2.60.120.260">
    <property type="entry name" value="Galactose-binding domain-like"/>
    <property type="match status" value="1"/>
</dbReference>
<dbReference type="SUPFAM" id="SSF49785">
    <property type="entry name" value="Galactose-binding domain-like"/>
    <property type="match status" value="1"/>
</dbReference>
<feature type="domain" description="Glycoside hydrolase family 2 immunoglobulin-like beta-sandwich" evidence="4">
    <location>
        <begin position="150"/>
        <end position="251"/>
    </location>
</feature>
<organism evidence="9 10">
    <name type="scientific">Fastidiosipila sanguinis</name>
    <dbReference type="NCBI Taxonomy" id="236753"/>
    <lineage>
        <taxon>Bacteria</taxon>
        <taxon>Bacillati</taxon>
        <taxon>Bacillota</taxon>
        <taxon>Clostridia</taxon>
        <taxon>Eubacteriales</taxon>
        <taxon>Oscillospiraceae</taxon>
        <taxon>Fastidiosipila</taxon>
    </lineage>
</organism>
<dbReference type="InterPro" id="IPR032311">
    <property type="entry name" value="DUF4982"/>
</dbReference>
<dbReference type="InterPro" id="IPR006104">
    <property type="entry name" value="Glyco_hydro_2_N"/>
</dbReference>
<dbReference type="Pfam" id="PF18565">
    <property type="entry name" value="Glyco_hydro2_C5"/>
    <property type="match status" value="1"/>
</dbReference>
<evidence type="ECO:0000256" key="2">
    <source>
        <dbReference type="ARBA" id="ARBA00022801"/>
    </source>
</evidence>
<dbReference type="Gene3D" id="2.60.40.10">
    <property type="entry name" value="Immunoglobulins"/>
    <property type="match status" value="3"/>
</dbReference>
<name>A0A2S0KL36_9FIRM</name>
<evidence type="ECO:0000313" key="9">
    <source>
        <dbReference type="EMBL" id="AVM41753.1"/>
    </source>
</evidence>
<dbReference type="Gene3D" id="3.20.20.80">
    <property type="entry name" value="Glycosidases"/>
    <property type="match status" value="1"/>
</dbReference>
<accession>A0A2S0KL36</accession>
<dbReference type="InterPro" id="IPR040605">
    <property type="entry name" value="Glyco_hydro2_dom5"/>
</dbReference>
<dbReference type="SUPFAM" id="SSF51445">
    <property type="entry name" value="(Trans)glycosidases"/>
    <property type="match status" value="1"/>
</dbReference>
<proteinExistence type="inferred from homology"/>
<dbReference type="Pfam" id="PF02837">
    <property type="entry name" value="Glyco_hydro_2_N"/>
    <property type="match status" value="1"/>
</dbReference>
<dbReference type="InterPro" id="IPR006102">
    <property type="entry name" value="Ig-like_GH2"/>
</dbReference>
<evidence type="ECO:0000259" key="8">
    <source>
        <dbReference type="Pfam" id="PF18565"/>
    </source>
</evidence>
<evidence type="ECO:0000256" key="3">
    <source>
        <dbReference type="ARBA" id="ARBA00023295"/>
    </source>
</evidence>
<dbReference type="EMBL" id="CP027226">
    <property type="protein sequence ID" value="AVM41753.1"/>
    <property type="molecule type" value="Genomic_DNA"/>
</dbReference>
<comment type="similarity">
    <text evidence="1">Belongs to the glycosyl hydrolase 2 family.</text>
</comment>
<feature type="domain" description="Glycosyl hydrolases family 2 sugar binding" evidence="6">
    <location>
        <begin position="48"/>
        <end position="141"/>
    </location>
</feature>
<reference evidence="10" key="1">
    <citation type="submission" date="2018-02" db="EMBL/GenBank/DDBJ databases">
        <authorList>
            <person name="Holder M.E."/>
            <person name="Ajami N.J."/>
            <person name="Petrosino J.F."/>
        </authorList>
    </citation>
    <scope>NUCLEOTIDE SEQUENCE [LARGE SCALE GENOMIC DNA]</scope>
    <source>
        <strain evidence="10">CCUG 47711</strain>
    </source>
</reference>
<dbReference type="InterPro" id="IPR051913">
    <property type="entry name" value="GH2_Domain-Containing"/>
</dbReference>
<protein>
    <submittedName>
        <fullName evidence="9">Glycoside hydrolase family 2</fullName>
    </submittedName>
</protein>
<dbReference type="GO" id="GO:0004553">
    <property type="term" value="F:hydrolase activity, hydrolyzing O-glycosyl compounds"/>
    <property type="evidence" value="ECO:0007669"/>
    <property type="project" value="InterPro"/>
</dbReference>
<feature type="domain" description="DUF4982" evidence="7">
    <location>
        <begin position="577"/>
        <end position="636"/>
    </location>
</feature>
<dbReference type="PRINTS" id="PR00132">
    <property type="entry name" value="GLHYDRLASE2"/>
</dbReference>
<keyword evidence="3" id="KW-0326">Glycosidase</keyword>
<dbReference type="InterPro" id="IPR008979">
    <property type="entry name" value="Galactose-bd-like_sf"/>
</dbReference>
<keyword evidence="2 9" id="KW-0378">Hydrolase</keyword>
<evidence type="ECO:0000259" key="4">
    <source>
        <dbReference type="Pfam" id="PF00703"/>
    </source>
</evidence>
<dbReference type="InterPro" id="IPR023232">
    <property type="entry name" value="Glyco_hydro_2_AS"/>
</dbReference>
<keyword evidence="10" id="KW-1185">Reference proteome</keyword>
<dbReference type="Pfam" id="PF02836">
    <property type="entry name" value="Glyco_hydro_2_C"/>
    <property type="match status" value="1"/>
</dbReference>
<evidence type="ECO:0000259" key="7">
    <source>
        <dbReference type="Pfam" id="PF16355"/>
    </source>
</evidence>
<evidence type="ECO:0000259" key="5">
    <source>
        <dbReference type="Pfam" id="PF02836"/>
    </source>
</evidence>
<dbReference type="InterPro" id="IPR013783">
    <property type="entry name" value="Ig-like_fold"/>
</dbReference>
<sequence length="1154" mass="131917">MRKTLNNDWLFQKQTFNDDLVNKPNENMWEIVNLPHDWLIFDVNNLYDNTIGFYRKEINLNIEADDVYYLHFNGIYMDSEIYINGNKAFEWKYGYTSFYFDASQYLVNGLNRIDVTVKHMHPNSRWYSGAGIYRDVYLLKKTKTHFVPQSLYISSIVDSNEKNAELEFSVEINGIRNSNSELKLKIDISDKYSNESLANFETKAESTTNEIINLDNVKLWSTKTPELYNFKIQLLENGQVIDEVQEQIGFRSLEFTSDRGLLLNGEKTLIKGVCMHHDLGLLGSAFNKDAAERQVIKLKDMGANAIRFSHNPPAPEYIDLCDKYGLMVIDEAFDMWQKPKTEFDYARFFDSWFEKDIEAMVKRDRNHPSLIMWSIGNEIFDTHVNPEAKLVTKKLVEAVKKYDPRSNAKVTFGSNFLYWEPTQDCAKELDVVGYNYSESIYKEQHLQYPDWIMYGAETASIVNSRGIYRFPYEKNILTDKDKQCSSFGNSNTSWGAPNFDFLFEEQAKHPYILGQFIWTGFDYIGEPTPYDTKNSYFGVIDTAGFEKDSFYHYKAAWTDPREEIVLHLAPYWDFNPGQEIDVVAVSNAHKLELYHNGNLIGSQNLNPKEGNFSARWKVDFTPGFIEVIAYDESGNELKRVRNSSFSDAKSISVNSSKSSAKIGDLIFYEITLVDENGIEVANANNLIEVTVSGGGQLIGLDNGDSTDYDQYRGNVRRLFSGKLLAIVQATAQEDIKVEFSAVNLSSATHTCSVSGLDNEKSIIKPSTVVDENILEHEYIRKIEIEYQGSRLIQAPLKDVSVKFRVYPENASVNSIDWFVTDVNGVEIENAKIIEVDEVKNIVKFEVHADGEFYIRAMANNDKLIPQIISQVRFVADGFGDLQLDPYNFTYAVLANHFSDTVITGREGGMSLTSDGSNWIAYSNLDFAGQSSNVMKISHFSYNDDTEFKIYKGLPNDQNRRLIFQDTITKKSVWQTFQEYDLNLWEKVNTGDVLSIEVNGRGTLQGFEFSHNSYQEVTMDQRVSIYGDDFTVKDKRIENIGNNVSIDLGKFNFDNGGANKIIIKGSTPLTINTIRVVMTPGIDMLEEQNQGIETQKTIELIEFKQSDEIEEQSFNINNKSGKYKVELVFMPGSNMTLESIRFKEEGDNNGSGIRL</sequence>
<evidence type="ECO:0000256" key="1">
    <source>
        <dbReference type="ARBA" id="ARBA00007401"/>
    </source>
</evidence>
<dbReference type="RefSeq" id="WP_106011741.1">
    <property type="nucleotide sequence ID" value="NZ_CP027226.1"/>
</dbReference>
<gene>
    <name evidence="9" type="ORF">C5Q98_00245</name>
</gene>
<dbReference type="InterPro" id="IPR036156">
    <property type="entry name" value="Beta-gal/glucu_dom_sf"/>
</dbReference>
<dbReference type="GO" id="GO:0005975">
    <property type="term" value="P:carbohydrate metabolic process"/>
    <property type="evidence" value="ECO:0007669"/>
    <property type="project" value="InterPro"/>
</dbReference>
<evidence type="ECO:0000259" key="6">
    <source>
        <dbReference type="Pfam" id="PF02837"/>
    </source>
</evidence>
<dbReference type="KEGG" id="fsa:C5Q98_00245"/>
<feature type="domain" description="Glycoside hydrolase family 2 catalytic" evidence="5">
    <location>
        <begin position="258"/>
        <end position="445"/>
    </location>
</feature>
<dbReference type="Pfam" id="PF00703">
    <property type="entry name" value="Glyco_hydro_2"/>
    <property type="match status" value="1"/>
</dbReference>
<dbReference type="InterPro" id="IPR017853">
    <property type="entry name" value="GH"/>
</dbReference>
<dbReference type="OrthoDB" id="9762066at2"/>
<dbReference type="PANTHER" id="PTHR42732:SF1">
    <property type="entry name" value="BETA-MANNOSIDASE"/>
    <property type="match status" value="1"/>
</dbReference>
<dbReference type="SUPFAM" id="SSF49303">
    <property type="entry name" value="beta-Galactosidase/glucuronidase domain"/>
    <property type="match status" value="1"/>
</dbReference>
<dbReference type="Proteomes" id="UP000237947">
    <property type="component" value="Chromosome"/>
</dbReference>
<feature type="domain" description="Glycoside hydrolase family 2" evidence="8">
    <location>
        <begin position="652"/>
        <end position="748"/>
    </location>
</feature>
<dbReference type="InterPro" id="IPR006101">
    <property type="entry name" value="Glyco_hydro_2"/>
</dbReference>